<dbReference type="InterPro" id="IPR000742">
    <property type="entry name" value="EGF"/>
</dbReference>
<proteinExistence type="predicted"/>
<evidence type="ECO:0000256" key="3">
    <source>
        <dbReference type="SAM" id="MobiDB-lite"/>
    </source>
</evidence>
<sequence>MPAAALGRVISLVGLLALAAAEPACSSFQCPPGFDRRQDADVAEGRPSRAECCQRLCTNFRCPPEAGFVSLDDASLVGSNTSTCCARAPPCAVDFRYVPLDMPGSQPDLKVASSVECFRRCEAFEGCAGFSWLSDGSCHLAGPNSTLVPMPGGVAGNESCYAPRPASTSRTSSFLDPSVQWQYCQRRPQQCTGKGYEVAVQAVPRMLQTLRQPVQQQYSGWQKPDVADFKIAGLSIVDWDGDGDLDIVTSREDGRLVLFLQDPDGRLSEADGAFSSIQVGKWAKPSAVDWDGDGELDILVGNEAGELIFLKGSGSGTVEPTPSMQVYTFKYTAPAVGDLNNDSYPDLVLGHACQLDVYLGQENGGLSFAASFKDFSPSREIWEEERKGTCAIVPAIWDWDGDGLLEVVVGDYMGKLYLCRFAGSLTCDGDAFDGFGAGKMAAPAAADWDGDGFPDLLVHSSSSYDLLWFRQDPSGALQIPEDSSPFHLFDVGGHAVPVLVDWDRDGDLDLIVGSADGRLWYFPQENGKFTSFNRPHGPFANVDVGSDCAPTAVDWDSDGFPDLVIGNEAGKLVLLQGAGKHPPQLVEASPFSAIDLKTRIRPAVVDWDGDGDLDLIVLTGFWDEPILYFKNLRGIFTQVRREVNPFADVKIAGVFNPATSGFFGCFELVDFDSDGDLDLLLAQYPYDTLSLLEQLSDGSFARVTGRQSPFPETISLEGAFPGGGGLSNPCPAHGDIDGDGVADVVLGDHSGRITLLHRRVQQESGPGTQQLGVANPFNEIVADGPCRQPTVIDWNKDGRPDVLINRHIAVRMFLQQADGSLREASPAEMDAATNETFAYISSLAYGAVTGSVSMTAADWNRDGDEDLVILHPSGIWLLERSGANFLPASRLFTWHPDMSYSVRAVAVADWDGDGYLDILAGNLKTSKVMYLRQDPSVGLYIVPEEESPFSDIVAQGMPAPTVADIDGDGKLELLVGMASGNLWTYHRDDTEKLVRTSTQRFFSGYLVPVLVDWDGDGEVEAVVGSCAGDLMYLKRQLCSLQDACFHDSGICRARSQVCQCLQGHTGNDCSKCASGFSSSPKSSEDGHRCYSCPGLQSGNGTCSNRGVCVDDDLVQRLELAAGTMDPSEVHVLRGTGRCTCNAHFFGEDCSQGECPAGQEPTLDLTSRSTLCRTCLQGTGKEQLGNHACGACPPGAAANGTGFCAPCDVGSYQARPGQAACLLCDAGRAPSSDGTHCQRCVRGTFAAAGSPSCQRCDKGFYQPTPGQAECLLCDAGSRTDDGHTSCAPCPPGTIGRLPGAACKPCSMFTTADAGRTHCVIDWVLMVGAAAFTVQTLVFFRLLVFLPGVRRSIADITWSVVDEAVILTTQGSHHFGSRLLKVRLQDTEVPWLDHGPKNPFLYVRRLSPTQLQLFTEPTLPLTQVSEASIGTLKPLFMVEALGTVFLRIPVLIWLAMVAVGLIIICSLVRIPWWYVLLTATLDAALLLCLQIRQAARGSRTPLRSLLRKYEEHLQTVNPYPVGCKPGPKRSVSVAQVLHLNEFFRPLIQHRNMYYICPNIVKPATSKWELSFAEVAGNGMVDWFISHFWGLPFNEFAHSLRAHAVQVGGAHWEALRYWICTFSNNQWRLHEEIPPGAAPRESSFFKALTAPSCQGTGMMLDTEVTPLRRSWCLFEMLHTFIQHEASQSVNRLVPFLGLFMLTPNGVLNAGRGSLDTALKIGQQLAKLRLENASATRAEDKQRIDDEVRNSPGGFAAINRKLRGEINLVLEHMSERFTDDLTALTSQLHERDVQDEDVDSSAVGEQQEGTSEAPEVASTQKPGSHGWWWRRWLWGDVTRESARNAKASIIQL</sequence>
<evidence type="ECO:0000256" key="5">
    <source>
        <dbReference type="SAM" id="SignalP"/>
    </source>
</evidence>
<evidence type="ECO:0000259" key="6">
    <source>
        <dbReference type="PROSITE" id="PS50026"/>
    </source>
</evidence>
<dbReference type="InterPro" id="IPR011641">
    <property type="entry name" value="Tyr-kin_ephrin_A/B_rcpt-like"/>
</dbReference>
<feature type="chain" id="PRO_5033057579" evidence="5">
    <location>
        <begin position="22"/>
        <end position="1848"/>
    </location>
</feature>
<dbReference type="Proteomes" id="UP000604046">
    <property type="component" value="Unassembled WGS sequence"/>
</dbReference>
<dbReference type="PANTHER" id="PTHR44103:SF1">
    <property type="entry name" value="PROPROTEIN CONVERTASE P"/>
    <property type="match status" value="1"/>
</dbReference>
<dbReference type="PROSITE" id="PS01248">
    <property type="entry name" value="EGF_LAM_1"/>
    <property type="match status" value="1"/>
</dbReference>
<organism evidence="7 8">
    <name type="scientific">Symbiodinium natans</name>
    <dbReference type="NCBI Taxonomy" id="878477"/>
    <lineage>
        <taxon>Eukaryota</taxon>
        <taxon>Sar</taxon>
        <taxon>Alveolata</taxon>
        <taxon>Dinophyceae</taxon>
        <taxon>Suessiales</taxon>
        <taxon>Symbiodiniaceae</taxon>
        <taxon>Symbiodinium</taxon>
    </lineage>
</organism>
<dbReference type="Gene3D" id="2.130.10.130">
    <property type="entry name" value="Integrin alpha, N-terminal"/>
    <property type="match status" value="4"/>
</dbReference>
<feature type="region of interest" description="Disordered" evidence="3">
    <location>
        <begin position="1786"/>
        <end position="1819"/>
    </location>
</feature>
<accession>A0A812LF49</accession>
<evidence type="ECO:0000313" key="8">
    <source>
        <dbReference type="Proteomes" id="UP000604046"/>
    </source>
</evidence>
<dbReference type="PANTHER" id="PTHR44103">
    <property type="entry name" value="PROPROTEIN CONVERTASE P"/>
    <property type="match status" value="1"/>
</dbReference>
<dbReference type="Pfam" id="PF07699">
    <property type="entry name" value="Ephrin_rec_like"/>
    <property type="match status" value="1"/>
</dbReference>
<dbReference type="Gene3D" id="2.10.50.10">
    <property type="entry name" value="Tumor Necrosis Factor Receptor, subunit A, domain 2"/>
    <property type="match status" value="2"/>
</dbReference>
<gene>
    <name evidence="7" type="primary">SVEP1</name>
    <name evidence="7" type="ORF">SNAT2548_LOCUS10721</name>
</gene>
<reference evidence="7" key="1">
    <citation type="submission" date="2021-02" db="EMBL/GenBank/DDBJ databases">
        <authorList>
            <person name="Dougan E. K."/>
            <person name="Rhodes N."/>
            <person name="Thang M."/>
            <person name="Chan C."/>
        </authorList>
    </citation>
    <scope>NUCLEOTIDE SEQUENCE</scope>
</reference>
<dbReference type="InterPro" id="IPR009030">
    <property type="entry name" value="Growth_fac_rcpt_cys_sf"/>
</dbReference>
<keyword evidence="8" id="KW-1185">Reference proteome</keyword>
<keyword evidence="2" id="KW-0245">EGF-like domain</keyword>
<dbReference type="Pfam" id="PF13517">
    <property type="entry name" value="FG-GAP_3"/>
    <property type="match status" value="5"/>
</dbReference>
<feature type="disulfide bond" evidence="2">
    <location>
        <begin position="1060"/>
        <end position="1069"/>
    </location>
</feature>
<dbReference type="InterPro" id="IPR028994">
    <property type="entry name" value="Integrin_alpha_N"/>
</dbReference>
<dbReference type="OrthoDB" id="424193at2759"/>
<dbReference type="InterPro" id="IPR002049">
    <property type="entry name" value="LE_dom"/>
</dbReference>
<dbReference type="SUPFAM" id="SSF57184">
    <property type="entry name" value="Growth factor receptor domain"/>
    <property type="match status" value="1"/>
</dbReference>
<evidence type="ECO:0000256" key="2">
    <source>
        <dbReference type="PROSITE-ProRule" id="PRU00076"/>
    </source>
</evidence>
<feature type="transmembrane region" description="Helical" evidence="4">
    <location>
        <begin position="1442"/>
        <end position="1462"/>
    </location>
</feature>
<evidence type="ECO:0000313" key="7">
    <source>
        <dbReference type="EMBL" id="CAE7240112.1"/>
    </source>
</evidence>
<keyword evidence="4" id="KW-0812">Transmembrane</keyword>
<feature type="transmembrane region" description="Helical" evidence="4">
    <location>
        <begin position="1468"/>
        <end position="1487"/>
    </location>
</feature>
<dbReference type="PROSITE" id="PS00022">
    <property type="entry name" value="EGF_1"/>
    <property type="match status" value="1"/>
</dbReference>
<feature type="signal peptide" evidence="5">
    <location>
        <begin position="1"/>
        <end position="21"/>
    </location>
</feature>
<feature type="domain" description="EGF-like" evidence="6">
    <location>
        <begin position="1034"/>
        <end position="1070"/>
    </location>
</feature>
<keyword evidence="4" id="KW-0472">Membrane</keyword>
<name>A0A812LF49_9DINO</name>
<comment type="caution">
    <text evidence="7">The sequence shown here is derived from an EMBL/GenBank/DDBJ whole genome shotgun (WGS) entry which is preliminary data.</text>
</comment>
<feature type="transmembrane region" description="Helical" evidence="4">
    <location>
        <begin position="1321"/>
        <end position="1342"/>
    </location>
</feature>
<dbReference type="SUPFAM" id="SSF69318">
    <property type="entry name" value="Integrin alpha N-terminal domain"/>
    <property type="match status" value="3"/>
</dbReference>
<protein>
    <submittedName>
        <fullName evidence="7">SVEP1 protein</fullName>
    </submittedName>
</protein>
<dbReference type="PROSITE" id="PS50026">
    <property type="entry name" value="EGF_3"/>
    <property type="match status" value="1"/>
</dbReference>
<keyword evidence="4" id="KW-1133">Transmembrane helix</keyword>
<dbReference type="SMART" id="SM00181">
    <property type="entry name" value="EGF"/>
    <property type="match status" value="4"/>
</dbReference>
<evidence type="ECO:0000256" key="1">
    <source>
        <dbReference type="ARBA" id="ARBA00022729"/>
    </source>
</evidence>
<evidence type="ECO:0000256" key="4">
    <source>
        <dbReference type="SAM" id="Phobius"/>
    </source>
</evidence>
<comment type="caution">
    <text evidence="2">Lacks conserved residue(s) required for the propagation of feature annotation.</text>
</comment>
<keyword evidence="1 5" id="KW-0732">Signal</keyword>
<keyword evidence="2" id="KW-1015">Disulfide bond</keyword>
<dbReference type="SMART" id="SM01411">
    <property type="entry name" value="Ephrin_rec_like"/>
    <property type="match status" value="2"/>
</dbReference>
<dbReference type="InterPro" id="IPR013517">
    <property type="entry name" value="FG-GAP"/>
</dbReference>
<dbReference type="EMBL" id="CAJNDS010000902">
    <property type="protein sequence ID" value="CAE7240112.1"/>
    <property type="molecule type" value="Genomic_DNA"/>
</dbReference>